<dbReference type="PANTHER" id="PTHR43133:SF8">
    <property type="entry name" value="RNA POLYMERASE SIGMA FACTOR HI_1459-RELATED"/>
    <property type="match status" value="1"/>
</dbReference>
<evidence type="ECO:0000313" key="8">
    <source>
        <dbReference type="EMBL" id="SFE76081.1"/>
    </source>
</evidence>
<name>A0A1I2D6H7_9BACT</name>
<keyword evidence="9" id="KW-1185">Reference proteome</keyword>
<dbReference type="InterPro" id="IPR036388">
    <property type="entry name" value="WH-like_DNA-bd_sf"/>
</dbReference>
<dbReference type="AlphaFoldDB" id="A0A1I2D6H7"/>
<dbReference type="InterPro" id="IPR013325">
    <property type="entry name" value="RNA_pol_sigma_r2"/>
</dbReference>
<proteinExistence type="inferred from homology"/>
<sequence>MSLRVLRSEHEPERRGAADAATALLELAHAGDPRTGAALFDLVGAQVNRLVWRVLGADEDHDDLVQQVFVALLAGLKRVREPEALHGWVAAVTVNTVRSEIRRRRVRRLFGMQAAAAEQVHTPTASHEARELLERTYGVLARLPADERIAFALRFIDEQPLGDVAAACDCSLATVKRRLSAAQARFRRLAERDPMLAEHLRELEGKR</sequence>
<dbReference type="RefSeq" id="WP_096328808.1">
    <property type="nucleotide sequence ID" value="NZ_FOMX01000019.1"/>
</dbReference>
<evidence type="ECO:0000256" key="3">
    <source>
        <dbReference type="ARBA" id="ARBA00023082"/>
    </source>
</evidence>
<protein>
    <submittedName>
        <fullName evidence="8">RNA polymerase sigma-70 factor, ECF subfamily</fullName>
    </submittedName>
</protein>
<dbReference type="InterPro" id="IPR013324">
    <property type="entry name" value="RNA_pol_sigma_r3/r4-like"/>
</dbReference>
<dbReference type="Proteomes" id="UP000199400">
    <property type="component" value="Unassembled WGS sequence"/>
</dbReference>
<dbReference type="InterPro" id="IPR013249">
    <property type="entry name" value="RNA_pol_sigma70_r4_t2"/>
</dbReference>
<keyword evidence="5" id="KW-0804">Transcription</keyword>
<evidence type="ECO:0000259" key="6">
    <source>
        <dbReference type="Pfam" id="PF04542"/>
    </source>
</evidence>
<gene>
    <name evidence="8" type="ORF">SAMN02745121_05412</name>
</gene>
<evidence type="ECO:0000256" key="2">
    <source>
        <dbReference type="ARBA" id="ARBA00023015"/>
    </source>
</evidence>
<keyword evidence="2" id="KW-0805">Transcription regulation</keyword>
<reference evidence="9" key="1">
    <citation type="submission" date="2016-10" db="EMBL/GenBank/DDBJ databases">
        <authorList>
            <person name="Varghese N."/>
            <person name="Submissions S."/>
        </authorList>
    </citation>
    <scope>NUCLEOTIDE SEQUENCE [LARGE SCALE GENOMIC DNA]</scope>
    <source>
        <strain evidence="9">ATCC 25963</strain>
    </source>
</reference>
<dbReference type="OrthoDB" id="5514556at2"/>
<keyword evidence="3" id="KW-0731">Sigma factor</keyword>
<accession>A0A1I2D6H7</accession>
<evidence type="ECO:0000256" key="1">
    <source>
        <dbReference type="ARBA" id="ARBA00010641"/>
    </source>
</evidence>
<dbReference type="InterPro" id="IPR014284">
    <property type="entry name" value="RNA_pol_sigma-70_dom"/>
</dbReference>
<keyword evidence="4" id="KW-0238">DNA-binding</keyword>
<evidence type="ECO:0000313" key="9">
    <source>
        <dbReference type="Proteomes" id="UP000199400"/>
    </source>
</evidence>
<dbReference type="SUPFAM" id="SSF88659">
    <property type="entry name" value="Sigma3 and sigma4 domains of RNA polymerase sigma factors"/>
    <property type="match status" value="1"/>
</dbReference>
<evidence type="ECO:0000256" key="4">
    <source>
        <dbReference type="ARBA" id="ARBA00023125"/>
    </source>
</evidence>
<organism evidence="8 9">
    <name type="scientific">Nannocystis exedens</name>
    <dbReference type="NCBI Taxonomy" id="54"/>
    <lineage>
        <taxon>Bacteria</taxon>
        <taxon>Pseudomonadati</taxon>
        <taxon>Myxococcota</taxon>
        <taxon>Polyangia</taxon>
        <taxon>Nannocystales</taxon>
        <taxon>Nannocystaceae</taxon>
        <taxon>Nannocystis</taxon>
    </lineage>
</organism>
<dbReference type="Gene3D" id="1.10.1740.10">
    <property type="match status" value="1"/>
</dbReference>
<dbReference type="GO" id="GO:0003677">
    <property type="term" value="F:DNA binding"/>
    <property type="evidence" value="ECO:0007669"/>
    <property type="project" value="UniProtKB-KW"/>
</dbReference>
<dbReference type="STRING" id="54.SAMN02745121_05412"/>
<dbReference type="InterPro" id="IPR039425">
    <property type="entry name" value="RNA_pol_sigma-70-like"/>
</dbReference>
<comment type="similarity">
    <text evidence="1">Belongs to the sigma-70 factor family. ECF subfamily.</text>
</comment>
<dbReference type="NCBIfam" id="TIGR02937">
    <property type="entry name" value="sigma70-ECF"/>
    <property type="match status" value="1"/>
</dbReference>
<dbReference type="Pfam" id="PF04542">
    <property type="entry name" value="Sigma70_r2"/>
    <property type="match status" value="1"/>
</dbReference>
<evidence type="ECO:0000256" key="5">
    <source>
        <dbReference type="ARBA" id="ARBA00023163"/>
    </source>
</evidence>
<dbReference type="GO" id="GO:0006352">
    <property type="term" value="P:DNA-templated transcription initiation"/>
    <property type="evidence" value="ECO:0007669"/>
    <property type="project" value="InterPro"/>
</dbReference>
<dbReference type="InterPro" id="IPR007627">
    <property type="entry name" value="RNA_pol_sigma70_r2"/>
</dbReference>
<dbReference type="PANTHER" id="PTHR43133">
    <property type="entry name" value="RNA POLYMERASE ECF-TYPE SIGMA FACTO"/>
    <property type="match status" value="1"/>
</dbReference>
<feature type="domain" description="RNA polymerase sigma factor 70 region 4 type 2" evidence="7">
    <location>
        <begin position="139"/>
        <end position="182"/>
    </location>
</feature>
<dbReference type="Gene3D" id="1.10.10.10">
    <property type="entry name" value="Winged helix-like DNA-binding domain superfamily/Winged helix DNA-binding domain"/>
    <property type="match status" value="1"/>
</dbReference>
<dbReference type="GO" id="GO:0016987">
    <property type="term" value="F:sigma factor activity"/>
    <property type="evidence" value="ECO:0007669"/>
    <property type="project" value="UniProtKB-KW"/>
</dbReference>
<feature type="domain" description="RNA polymerase sigma-70 region 2" evidence="6">
    <location>
        <begin position="42"/>
        <end position="105"/>
    </location>
</feature>
<dbReference type="Pfam" id="PF08281">
    <property type="entry name" value="Sigma70_r4_2"/>
    <property type="match status" value="1"/>
</dbReference>
<evidence type="ECO:0000259" key="7">
    <source>
        <dbReference type="Pfam" id="PF08281"/>
    </source>
</evidence>
<dbReference type="EMBL" id="FOMX01000019">
    <property type="protein sequence ID" value="SFE76081.1"/>
    <property type="molecule type" value="Genomic_DNA"/>
</dbReference>
<dbReference type="SUPFAM" id="SSF88946">
    <property type="entry name" value="Sigma2 domain of RNA polymerase sigma factors"/>
    <property type="match status" value="1"/>
</dbReference>